<dbReference type="Proteomes" id="UP000186040">
    <property type="component" value="Unassembled WGS sequence"/>
</dbReference>
<dbReference type="AlphaFoldDB" id="A0A1Q9LIK3"/>
<protein>
    <recommendedName>
        <fullName evidence="3">DUF4232 domain-containing protein</fullName>
    </recommendedName>
</protein>
<keyword evidence="2" id="KW-0732">Signal</keyword>
<dbReference type="EMBL" id="MKQR01000018">
    <property type="protein sequence ID" value="OLR91825.1"/>
    <property type="molecule type" value="Genomic_DNA"/>
</dbReference>
<evidence type="ECO:0000256" key="1">
    <source>
        <dbReference type="SAM" id="MobiDB-lite"/>
    </source>
</evidence>
<feature type="domain" description="DUF4232" evidence="3">
    <location>
        <begin position="69"/>
        <end position="186"/>
    </location>
</feature>
<feature type="region of interest" description="Disordered" evidence="1">
    <location>
        <begin position="20"/>
        <end position="67"/>
    </location>
</feature>
<sequence length="209" mass="21280">MIKRIATATAALAGAATLAACGPSDSATPAPQSQAQSPPRTTSAPSSTESANATTAATTTGASTETPRCATSALKLEVGTPVEDQDSPGQFTMDLTYRNTSQRTCALYGVPGVDLQGPDNPNGPVYHLPRVDNGVKYNEVPPGSAASASLTFLVPDGPAETWIPTTIVTTPPGQTTQLTAPWPNGSPVLRQDAATRPGTYVNGILGTTS</sequence>
<feature type="signal peptide" evidence="2">
    <location>
        <begin position="1"/>
        <end position="19"/>
    </location>
</feature>
<evidence type="ECO:0000259" key="3">
    <source>
        <dbReference type="Pfam" id="PF14016"/>
    </source>
</evidence>
<gene>
    <name evidence="4" type="ORF">BJP25_23580</name>
</gene>
<evidence type="ECO:0000313" key="4">
    <source>
        <dbReference type="EMBL" id="OLR91825.1"/>
    </source>
</evidence>
<evidence type="ECO:0000313" key="5">
    <source>
        <dbReference type="Proteomes" id="UP000186040"/>
    </source>
</evidence>
<keyword evidence="5" id="KW-1185">Reference proteome</keyword>
<dbReference type="RefSeq" id="WP_075976230.1">
    <property type="nucleotide sequence ID" value="NZ_MKQR01000018.1"/>
</dbReference>
<name>A0A1Q9LIK3_9PSEU</name>
<organism evidence="4 5">
    <name type="scientific">Actinokineospora bangkokensis</name>
    <dbReference type="NCBI Taxonomy" id="1193682"/>
    <lineage>
        <taxon>Bacteria</taxon>
        <taxon>Bacillati</taxon>
        <taxon>Actinomycetota</taxon>
        <taxon>Actinomycetes</taxon>
        <taxon>Pseudonocardiales</taxon>
        <taxon>Pseudonocardiaceae</taxon>
        <taxon>Actinokineospora</taxon>
    </lineage>
</organism>
<reference evidence="4 5" key="1">
    <citation type="submission" date="2016-10" db="EMBL/GenBank/DDBJ databases">
        <title>The Draft Genome Sequence of Actinokineospora bangkokensis 44EHWT reveals the biosynthetic pathway of antifungal compounds Thailandins with unusual extender unit butylmalonyl-CoA.</title>
        <authorList>
            <person name="Greule A."/>
            <person name="Intra B."/>
            <person name="Flemming S."/>
            <person name="Rommel M.G."/>
            <person name="Panbangred W."/>
            <person name="Bechthold A."/>
        </authorList>
    </citation>
    <scope>NUCLEOTIDE SEQUENCE [LARGE SCALE GENOMIC DNA]</scope>
    <source>
        <strain evidence="4 5">44EHW</strain>
    </source>
</reference>
<evidence type="ECO:0000256" key="2">
    <source>
        <dbReference type="SAM" id="SignalP"/>
    </source>
</evidence>
<dbReference type="InterPro" id="IPR025326">
    <property type="entry name" value="DUF4232"/>
</dbReference>
<dbReference type="PROSITE" id="PS51257">
    <property type="entry name" value="PROKAR_LIPOPROTEIN"/>
    <property type="match status" value="1"/>
</dbReference>
<comment type="caution">
    <text evidence="4">The sequence shown here is derived from an EMBL/GenBank/DDBJ whole genome shotgun (WGS) entry which is preliminary data.</text>
</comment>
<dbReference type="OrthoDB" id="3480105at2"/>
<feature type="chain" id="PRO_5039375028" description="DUF4232 domain-containing protein" evidence="2">
    <location>
        <begin position="20"/>
        <end position="209"/>
    </location>
</feature>
<accession>A0A1Q9LIK3</accession>
<dbReference type="Pfam" id="PF14016">
    <property type="entry name" value="DUF4232"/>
    <property type="match status" value="1"/>
</dbReference>
<proteinExistence type="predicted"/>